<gene>
    <name evidence="1" type="ORF">MLD38_032340</name>
</gene>
<keyword evidence="2" id="KW-1185">Reference proteome</keyword>
<dbReference type="Proteomes" id="UP001057402">
    <property type="component" value="Chromosome 10"/>
</dbReference>
<evidence type="ECO:0000313" key="2">
    <source>
        <dbReference type="Proteomes" id="UP001057402"/>
    </source>
</evidence>
<accession>A0ACB9M5K8</accession>
<sequence>MAAAAAPTLTRPRVSSFSRSTQLSGLSIPLPPGIRTGPNSTAFVSSGIPTLDAILGGGYCLGSLVMVMEDPDAPHHMLLLRSFMSQGIVHDQPLLYASPAEEPRRFLGTLPSPACSTADKSPRRDREEDKGLRIAWQYKKYFDETHQSISSRKDNEIEYSSDFDLRKPLQRQFISGRKIECISILKNSDLAAFHDRCGVFLNQHARKEGSILGACRISIQSFCAPQCEYFNQEWQVLSFLRSLRSMVKSSNSVAVLTFSPSLLPPSSLKRWQHLADILISVRAIPDDDKDMAKLLTGYQDMVGLLNIHKIARPNVQVPFILDATMFSMKLQKRKYLIMECLNQAPVDGSGGSSYAASGTGSCSSASKTGPLDF</sequence>
<evidence type="ECO:0000313" key="1">
    <source>
        <dbReference type="EMBL" id="KAI4318664.1"/>
    </source>
</evidence>
<proteinExistence type="predicted"/>
<organism evidence="1 2">
    <name type="scientific">Melastoma candidum</name>
    <dbReference type="NCBI Taxonomy" id="119954"/>
    <lineage>
        <taxon>Eukaryota</taxon>
        <taxon>Viridiplantae</taxon>
        <taxon>Streptophyta</taxon>
        <taxon>Embryophyta</taxon>
        <taxon>Tracheophyta</taxon>
        <taxon>Spermatophyta</taxon>
        <taxon>Magnoliopsida</taxon>
        <taxon>eudicotyledons</taxon>
        <taxon>Gunneridae</taxon>
        <taxon>Pentapetalae</taxon>
        <taxon>rosids</taxon>
        <taxon>malvids</taxon>
        <taxon>Myrtales</taxon>
        <taxon>Melastomataceae</taxon>
        <taxon>Melastomatoideae</taxon>
        <taxon>Melastomateae</taxon>
        <taxon>Melastoma</taxon>
    </lineage>
</organism>
<comment type="caution">
    <text evidence="1">The sequence shown here is derived from an EMBL/GenBank/DDBJ whole genome shotgun (WGS) entry which is preliminary data.</text>
</comment>
<reference evidence="2" key="1">
    <citation type="journal article" date="2023" name="Front. Plant Sci.">
        <title>Chromosomal-level genome assembly of Melastoma candidum provides insights into trichome evolution.</title>
        <authorList>
            <person name="Zhong Y."/>
            <person name="Wu W."/>
            <person name="Sun C."/>
            <person name="Zou P."/>
            <person name="Liu Y."/>
            <person name="Dai S."/>
            <person name="Zhou R."/>
        </authorList>
    </citation>
    <scope>NUCLEOTIDE SEQUENCE [LARGE SCALE GENOMIC DNA]</scope>
</reference>
<protein>
    <submittedName>
        <fullName evidence="1">Uncharacterized protein</fullName>
    </submittedName>
</protein>
<dbReference type="EMBL" id="CM042889">
    <property type="protein sequence ID" value="KAI4318664.1"/>
    <property type="molecule type" value="Genomic_DNA"/>
</dbReference>
<name>A0ACB9M5K8_9MYRT</name>